<evidence type="ECO:0000259" key="5">
    <source>
        <dbReference type="PROSITE" id="PS50011"/>
    </source>
</evidence>
<comment type="caution">
    <text evidence="6">The sequence shown here is derived from an EMBL/GenBank/DDBJ whole genome shotgun (WGS) entry which is preliminary data.</text>
</comment>
<dbReference type="PANTHER" id="PTHR45621">
    <property type="entry name" value="OS01G0588500 PROTEIN-RELATED"/>
    <property type="match status" value="1"/>
</dbReference>
<protein>
    <submittedName>
        <fullName evidence="6">Protein kinase superfamily protein</fullName>
    </submittedName>
</protein>
<dbReference type="GO" id="GO:0005524">
    <property type="term" value="F:ATP binding"/>
    <property type="evidence" value="ECO:0007669"/>
    <property type="project" value="InterPro"/>
</dbReference>
<evidence type="ECO:0000256" key="3">
    <source>
        <dbReference type="SAM" id="MobiDB-lite"/>
    </source>
</evidence>
<dbReference type="Gene3D" id="1.10.510.10">
    <property type="entry name" value="Transferase(Phosphotransferase) domain 1"/>
    <property type="match status" value="1"/>
</dbReference>
<sequence length="812" mass="91130">MAHLDQRRPWTITFRAKSKSLDLKFKLPKFLLVRKLFRFTLHLELHPYTLDIKSKPKSLLSLSSKTLKLKFINMFKKFHSNRPRNKGIARIWSAHKNCLWRRRRKACVVLGLSLLAVMGLCVVLQLGRVCGQGFMWKCVGWAWYYAASYGLPHLSKILILPFRGLLGSVGIRKDPNFGLKPCGSELNFGEFDLLPDSEFIVYMYRFPSVELNEVLFCKFVLYRYQVRKVSVSFNIFFCFQLELAPSRHCKVFTCNMGCFTVLKSKKKKSDHTNYVKHVNPQEHSPSVLPEPQNRTRSLQSAPPSFKTRVKPLQSNVSGVSSSRMRTLSAPSSLDAAEQDALASVEYEDQEETTTRIGSIKEYSNSPSPQPLPLPSPCGANALKATASFKMINCSGPLNMSGPLPLPPTSHPALTAKGTLLNFSYEELASACHNFSPERCMSEGLSSVMYRASFMEDASGSKKLEATVTRLHPCNQGLKEFVNDVNTLASLQHPYLCKLIGYHAREGSGLRMLVYERLFHGSLDRLLYGRSDGPPLDWNSRMKVALCAAQGLTFLHEEGPFQAMFQDFSTSNIQIDKDFSAKLSGHGCIGHIPETDISSSSVAVANLSVETLERGLLTPKSNVWSFGIVLLELLTGRKNLDSRHSKEERNLVKWSRPFLADDCRLSLIMDPQLKGRFPARAARTVADIAQRCLQVDPSERPTMRVIVEHLKTIQDLKYASRFPLQEPGKISGKQMFRSPSLNGIVPKATRLNLSPSPPSARPKSITPLHGLPLALPPRSSSYTLLLEESDRQESCRFSSCSTVRRLSVKDFDS</sequence>
<organism evidence="6 7">
    <name type="scientific">Striga asiatica</name>
    <name type="common">Asiatic witchweed</name>
    <name type="synonym">Buchnera asiatica</name>
    <dbReference type="NCBI Taxonomy" id="4170"/>
    <lineage>
        <taxon>Eukaryota</taxon>
        <taxon>Viridiplantae</taxon>
        <taxon>Streptophyta</taxon>
        <taxon>Embryophyta</taxon>
        <taxon>Tracheophyta</taxon>
        <taxon>Spermatophyta</taxon>
        <taxon>Magnoliopsida</taxon>
        <taxon>eudicotyledons</taxon>
        <taxon>Gunneridae</taxon>
        <taxon>Pentapetalae</taxon>
        <taxon>asterids</taxon>
        <taxon>lamiids</taxon>
        <taxon>Lamiales</taxon>
        <taxon>Orobanchaceae</taxon>
        <taxon>Buchnereae</taxon>
        <taxon>Striga</taxon>
    </lineage>
</organism>
<feature type="domain" description="Protein kinase" evidence="5">
    <location>
        <begin position="434"/>
        <end position="711"/>
    </location>
</feature>
<keyword evidence="4" id="KW-0812">Transmembrane</keyword>
<dbReference type="InterPro" id="IPR000719">
    <property type="entry name" value="Prot_kinase_dom"/>
</dbReference>
<dbReference type="PROSITE" id="PS50011">
    <property type="entry name" value="PROTEIN_KINASE_DOM"/>
    <property type="match status" value="1"/>
</dbReference>
<feature type="compositionally biased region" description="Polar residues" evidence="3">
    <location>
        <begin position="312"/>
        <end position="331"/>
    </location>
</feature>
<reference evidence="7" key="1">
    <citation type="journal article" date="2019" name="Curr. Biol.">
        <title>Genome Sequence of Striga asiatica Provides Insight into the Evolution of Plant Parasitism.</title>
        <authorList>
            <person name="Yoshida S."/>
            <person name="Kim S."/>
            <person name="Wafula E.K."/>
            <person name="Tanskanen J."/>
            <person name="Kim Y.M."/>
            <person name="Honaas L."/>
            <person name="Yang Z."/>
            <person name="Spallek T."/>
            <person name="Conn C.E."/>
            <person name="Ichihashi Y."/>
            <person name="Cheong K."/>
            <person name="Cui S."/>
            <person name="Der J.P."/>
            <person name="Gundlach H."/>
            <person name="Jiao Y."/>
            <person name="Hori C."/>
            <person name="Ishida J.K."/>
            <person name="Kasahara H."/>
            <person name="Kiba T."/>
            <person name="Kim M.S."/>
            <person name="Koo N."/>
            <person name="Laohavisit A."/>
            <person name="Lee Y.H."/>
            <person name="Lumba S."/>
            <person name="McCourt P."/>
            <person name="Mortimer J.C."/>
            <person name="Mutuku J.M."/>
            <person name="Nomura T."/>
            <person name="Sasaki-Sekimoto Y."/>
            <person name="Seto Y."/>
            <person name="Wang Y."/>
            <person name="Wakatake T."/>
            <person name="Sakakibara H."/>
            <person name="Demura T."/>
            <person name="Yamaguchi S."/>
            <person name="Yoneyama K."/>
            <person name="Manabe R.I."/>
            <person name="Nelson D.C."/>
            <person name="Schulman A.H."/>
            <person name="Timko M.P."/>
            <person name="dePamphilis C.W."/>
            <person name="Choi D."/>
            <person name="Shirasu K."/>
        </authorList>
    </citation>
    <scope>NUCLEOTIDE SEQUENCE [LARGE SCALE GENOMIC DNA]</scope>
    <source>
        <strain evidence="7">cv. UVA1</strain>
    </source>
</reference>
<keyword evidence="2" id="KW-1003">Cell membrane</keyword>
<dbReference type="Proteomes" id="UP000325081">
    <property type="component" value="Unassembled WGS sequence"/>
</dbReference>
<dbReference type="GO" id="GO:0005886">
    <property type="term" value="C:plasma membrane"/>
    <property type="evidence" value="ECO:0007669"/>
    <property type="project" value="UniProtKB-SubCell"/>
</dbReference>
<feature type="region of interest" description="Disordered" evidence="3">
    <location>
        <begin position="276"/>
        <end position="376"/>
    </location>
</feature>
<keyword evidence="7" id="KW-1185">Reference proteome</keyword>
<evidence type="ECO:0000256" key="2">
    <source>
        <dbReference type="ARBA" id="ARBA00022475"/>
    </source>
</evidence>
<feature type="transmembrane region" description="Helical" evidence="4">
    <location>
        <begin position="106"/>
        <end position="127"/>
    </location>
</feature>
<feature type="compositionally biased region" description="Polar residues" evidence="3">
    <location>
        <begin position="292"/>
        <end position="302"/>
    </location>
</feature>
<dbReference type="AlphaFoldDB" id="A0A5A7RE71"/>
<keyword evidence="4" id="KW-1133">Transmembrane helix</keyword>
<dbReference type="Gene3D" id="3.30.200.20">
    <property type="entry name" value="Phosphorylase Kinase, domain 1"/>
    <property type="match status" value="1"/>
</dbReference>
<keyword evidence="6" id="KW-0808">Transferase</keyword>
<evidence type="ECO:0000256" key="1">
    <source>
        <dbReference type="ARBA" id="ARBA00004236"/>
    </source>
</evidence>
<gene>
    <name evidence="6" type="ORF">STAS_33402</name>
</gene>
<accession>A0A5A7RE71</accession>
<keyword evidence="4" id="KW-0472">Membrane</keyword>
<evidence type="ECO:0000313" key="7">
    <source>
        <dbReference type="Proteomes" id="UP000325081"/>
    </source>
</evidence>
<dbReference type="InterPro" id="IPR001245">
    <property type="entry name" value="Ser-Thr/Tyr_kinase_cat_dom"/>
</dbReference>
<dbReference type="EMBL" id="BKCP01012181">
    <property type="protein sequence ID" value="GER55720.1"/>
    <property type="molecule type" value="Genomic_DNA"/>
</dbReference>
<dbReference type="OrthoDB" id="1915767at2759"/>
<evidence type="ECO:0000313" key="6">
    <source>
        <dbReference type="EMBL" id="GER55720.1"/>
    </source>
</evidence>
<dbReference type="GO" id="GO:0004672">
    <property type="term" value="F:protein kinase activity"/>
    <property type="evidence" value="ECO:0007669"/>
    <property type="project" value="InterPro"/>
</dbReference>
<name>A0A5A7RE71_STRAF</name>
<keyword evidence="6" id="KW-0418">Kinase</keyword>
<dbReference type="InterPro" id="IPR050823">
    <property type="entry name" value="Plant_Ser_Thr_Prot_Kinase"/>
</dbReference>
<proteinExistence type="predicted"/>
<dbReference type="InterPro" id="IPR011009">
    <property type="entry name" value="Kinase-like_dom_sf"/>
</dbReference>
<comment type="subcellular location">
    <subcellularLocation>
        <location evidence="1">Cell membrane</location>
    </subcellularLocation>
</comment>
<dbReference type="SUPFAM" id="SSF56112">
    <property type="entry name" value="Protein kinase-like (PK-like)"/>
    <property type="match status" value="1"/>
</dbReference>
<evidence type="ECO:0000256" key="4">
    <source>
        <dbReference type="SAM" id="Phobius"/>
    </source>
</evidence>
<dbReference type="Pfam" id="PF07714">
    <property type="entry name" value="PK_Tyr_Ser-Thr"/>
    <property type="match status" value="1"/>
</dbReference>